<dbReference type="PRINTS" id="PR00463">
    <property type="entry name" value="EP450I"/>
</dbReference>
<dbReference type="Pfam" id="PF00067">
    <property type="entry name" value="p450"/>
    <property type="match status" value="1"/>
</dbReference>
<dbReference type="Proteomes" id="UP000091820">
    <property type="component" value="Unassembled WGS sequence"/>
</dbReference>
<dbReference type="PROSITE" id="PS00086">
    <property type="entry name" value="CYTOCHROME_P450"/>
    <property type="match status" value="1"/>
</dbReference>
<evidence type="ECO:0000256" key="8">
    <source>
        <dbReference type="ARBA" id="ARBA00022848"/>
    </source>
</evidence>
<keyword evidence="7" id="KW-0256">Endoplasmic reticulum</keyword>
<dbReference type="GO" id="GO:0005506">
    <property type="term" value="F:iron ion binding"/>
    <property type="evidence" value="ECO:0007669"/>
    <property type="project" value="InterPro"/>
</dbReference>
<dbReference type="FunFam" id="1.10.630.10:FF:000182">
    <property type="entry name" value="Cytochrome P450 3A4"/>
    <property type="match status" value="1"/>
</dbReference>
<keyword evidence="11 14" id="KW-0503">Monooxygenase</keyword>
<evidence type="ECO:0000256" key="13">
    <source>
        <dbReference type="PIRSR" id="PIRSR602401-1"/>
    </source>
</evidence>
<dbReference type="GO" id="GO:0004497">
    <property type="term" value="F:monooxygenase activity"/>
    <property type="evidence" value="ECO:0007669"/>
    <property type="project" value="UniProtKB-KW"/>
</dbReference>
<evidence type="ECO:0000256" key="9">
    <source>
        <dbReference type="ARBA" id="ARBA00023002"/>
    </source>
</evidence>
<comment type="subcellular location">
    <subcellularLocation>
        <location evidence="3">Endoplasmic reticulum membrane</location>
        <topology evidence="3">Peripheral membrane protein</topology>
    </subcellularLocation>
    <subcellularLocation>
        <location evidence="2">Microsome membrane</location>
        <topology evidence="2">Peripheral membrane protein</topology>
    </subcellularLocation>
</comment>
<dbReference type="PANTHER" id="PTHR24292:SF104">
    <property type="entry name" value="CYTOCHROME P450 308A1-RELATED"/>
    <property type="match status" value="1"/>
</dbReference>
<sequence length="506" mass="58324">MYYFILIATFFIPLLSFLTWKCTYWHRYGIEGPWGWPLVGNIKNYLLGRQHYGHVYQDIYNAYSHLSWIGIYRLFQEPAIIVRSQELLKEVMIRNFNHFQDNVLWINPKRDPIAQYNPFVARGDKWRQMRFEILPIFTPSKVKLSFPHIAATCNKLKLYIENKLDINCFEAKNLFSKYTLDVVVSAAYGLNGESLNNPTADFTQQVKDVFLPNPYSLLETTALLFSPFLGNLLNYAYIPRSLQNWLNVIVNKILETRLNKSSADETVTSSDFIQWLIENKKKLNETLERDPIVGHCSTFLLEGFETSSSLMAFALYEYAMNPEEQKKISKEIDQVMNNFNGELSYEALQKMPYVEASLYETLRLHAPMAALLKQCTKSFEFPAQHIDKGKPFHVPIGMAIVIPVRAIHYDPNVYPNPTLFKPSRFVDHLEKSVKQSCTFFGFGEGPRMCPGGRFGLAQSKAGLISILSKYTVHLADKMQQQPLETSNTTFLTAAKNGIWLSLKPRH</sequence>
<dbReference type="CDD" id="cd11056">
    <property type="entry name" value="CYP6-like"/>
    <property type="match status" value="1"/>
</dbReference>
<evidence type="ECO:0000256" key="2">
    <source>
        <dbReference type="ARBA" id="ARBA00004174"/>
    </source>
</evidence>
<evidence type="ECO:0008006" key="17">
    <source>
        <dbReference type="Google" id="ProtNLM"/>
    </source>
</evidence>
<dbReference type="GO" id="GO:0020037">
    <property type="term" value="F:heme binding"/>
    <property type="evidence" value="ECO:0007669"/>
    <property type="project" value="InterPro"/>
</dbReference>
<keyword evidence="6 13" id="KW-0479">Metal-binding</keyword>
<accession>A0A1A9X5E7</accession>
<evidence type="ECO:0000313" key="16">
    <source>
        <dbReference type="Proteomes" id="UP000091820"/>
    </source>
</evidence>
<evidence type="ECO:0000256" key="14">
    <source>
        <dbReference type="RuleBase" id="RU000461"/>
    </source>
</evidence>
<keyword evidence="10 13" id="KW-0408">Iron</keyword>
<evidence type="ECO:0000256" key="5">
    <source>
        <dbReference type="ARBA" id="ARBA00022617"/>
    </source>
</evidence>
<evidence type="ECO:0000256" key="3">
    <source>
        <dbReference type="ARBA" id="ARBA00004406"/>
    </source>
</evidence>
<organism evidence="15 16">
    <name type="scientific">Glossina brevipalpis</name>
    <dbReference type="NCBI Taxonomy" id="37001"/>
    <lineage>
        <taxon>Eukaryota</taxon>
        <taxon>Metazoa</taxon>
        <taxon>Ecdysozoa</taxon>
        <taxon>Arthropoda</taxon>
        <taxon>Hexapoda</taxon>
        <taxon>Insecta</taxon>
        <taxon>Pterygota</taxon>
        <taxon>Neoptera</taxon>
        <taxon>Endopterygota</taxon>
        <taxon>Diptera</taxon>
        <taxon>Brachycera</taxon>
        <taxon>Muscomorpha</taxon>
        <taxon>Hippoboscoidea</taxon>
        <taxon>Glossinidae</taxon>
        <taxon>Glossina</taxon>
    </lineage>
</organism>
<keyword evidence="16" id="KW-1185">Reference proteome</keyword>
<evidence type="ECO:0000256" key="11">
    <source>
        <dbReference type="ARBA" id="ARBA00023033"/>
    </source>
</evidence>
<name>A0A1A9X5E7_9MUSC</name>
<dbReference type="GO" id="GO:0005789">
    <property type="term" value="C:endoplasmic reticulum membrane"/>
    <property type="evidence" value="ECO:0007669"/>
    <property type="project" value="UniProtKB-SubCell"/>
</dbReference>
<dbReference type="InterPro" id="IPR017972">
    <property type="entry name" value="Cyt_P450_CS"/>
</dbReference>
<dbReference type="Gene3D" id="1.10.630.10">
    <property type="entry name" value="Cytochrome P450"/>
    <property type="match status" value="1"/>
</dbReference>
<dbReference type="GO" id="GO:0016705">
    <property type="term" value="F:oxidoreductase activity, acting on paired donors, with incorporation or reduction of molecular oxygen"/>
    <property type="evidence" value="ECO:0007669"/>
    <property type="project" value="InterPro"/>
</dbReference>
<evidence type="ECO:0000256" key="6">
    <source>
        <dbReference type="ARBA" id="ARBA00022723"/>
    </source>
</evidence>
<evidence type="ECO:0000313" key="15">
    <source>
        <dbReference type="EnsemblMetazoa" id="GBRI044848-PA"/>
    </source>
</evidence>
<dbReference type="AlphaFoldDB" id="A0A1A9X5E7"/>
<dbReference type="PANTHER" id="PTHR24292">
    <property type="entry name" value="CYTOCHROME P450"/>
    <property type="match status" value="1"/>
</dbReference>
<dbReference type="InterPro" id="IPR001128">
    <property type="entry name" value="Cyt_P450"/>
</dbReference>
<dbReference type="EnsemblMetazoa" id="GBRI044848-RA">
    <property type="protein sequence ID" value="GBRI044848-PA"/>
    <property type="gene ID" value="GBRI044848"/>
</dbReference>
<dbReference type="VEuPathDB" id="VectorBase:GBRI044848"/>
<keyword evidence="12" id="KW-0472">Membrane</keyword>
<proteinExistence type="inferred from homology"/>
<evidence type="ECO:0000256" key="7">
    <source>
        <dbReference type="ARBA" id="ARBA00022824"/>
    </source>
</evidence>
<dbReference type="InterPro" id="IPR002401">
    <property type="entry name" value="Cyt_P450_E_grp-I"/>
</dbReference>
<keyword evidence="8" id="KW-0492">Microsome</keyword>
<evidence type="ECO:0000256" key="1">
    <source>
        <dbReference type="ARBA" id="ARBA00001971"/>
    </source>
</evidence>
<keyword evidence="5 13" id="KW-0349">Heme</keyword>
<reference evidence="16" key="1">
    <citation type="submission" date="2014-03" db="EMBL/GenBank/DDBJ databases">
        <authorList>
            <person name="Aksoy S."/>
            <person name="Warren W."/>
            <person name="Wilson R.K."/>
        </authorList>
    </citation>
    <scope>NUCLEOTIDE SEQUENCE [LARGE SCALE GENOMIC DNA]</scope>
    <source>
        <strain evidence="16">IAEA</strain>
    </source>
</reference>
<keyword evidence="9 14" id="KW-0560">Oxidoreductase</keyword>
<reference evidence="15" key="2">
    <citation type="submission" date="2020-05" db="UniProtKB">
        <authorList>
            <consortium name="EnsemblMetazoa"/>
        </authorList>
    </citation>
    <scope>IDENTIFICATION</scope>
    <source>
        <strain evidence="15">IAEA</strain>
    </source>
</reference>
<comment type="cofactor">
    <cofactor evidence="1 13">
        <name>heme</name>
        <dbReference type="ChEBI" id="CHEBI:30413"/>
    </cofactor>
</comment>
<comment type="similarity">
    <text evidence="4 14">Belongs to the cytochrome P450 family.</text>
</comment>
<dbReference type="InterPro" id="IPR036396">
    <property type="entry name" value="Cyt_P450_sf"/>
</dbReference>
<evidence type="ECO:0000256" key="10">
    <source>
        <dbReference type="ARBA" id="ARBA00023004"/>
    </source>
</evidence>
<evidence type="ECO:0000256" key="4">
    <source>
        <dbReference type="ARBA" id="ARBA00010617"/>
    </source>
</evidence>
<dbReference type="STRING" id="37001.A0A1A9X5E7"/>
<protein>
    <recommendedName>
        <fullName evidence="17">Cytochrome P450</fullName>
    </recommendedName>
</protein>
<feature type="binding site" description="axial binding residue" evidence="13">
    <location>
        <position position="449"/>
    </location>
    <ligand>
        <name>heme</name>
        <dbReference type="ChEBI" id="CHEBI:30413"/>
    </ligand>
    <ligandPart>
        <name>Fe</name>
        <dbReference type="ChEBI" id="CHEBI:18248"/>
    </ligandPart>
</feature>
<dbReference type="SUPFAM" id="SSF48264">
    <property type="entry name" value="Cytochrome P450"/>
    <property type="match status" value="1"/>
</dbReference>
<dbReference type="InterPro" id="IPR050476">
    <property type="entry name" value="Insect_CytP450_Detox"/>
</dbReference>
<evidence type="ECO:0000256" key="12">
    <source>
        <dbReference type="ARBA" id="ARBA00023136"/>
    </source>
</evidence>